<dbReference type="Pfam" id="PF07956">
    <property type="entry name" value="DUF1690"/>
    <property type="match status" value="1"/>
</dbReference>
<evidence type="ECO:0000313" key="3">
    <source>
        <dbReference type="Proteomes" id="UP000319731"/>
    </source>
</evidence>
<proteinExistence type="predicted"/>
<dbReference type="EMBL" id="QEAO01000004">
    <property type="protein sequence ID" value="TPX36506.1"/>
    <property type="molecule type" value="Genomic_DNA"/>
</dbReference>
<keyword evidence="3" id="KW-1185">Reference proteome</keyword>
<reference evidence="2 3" key="1">
    <citation type="journal article" date="2019" name="Sci. Rep.">
        <title>Comparative genomics of chytrid fungi reveal insights into the obligate biotrophic and pathogenic lifestyle of Synchytrium endobioticum.</title>
        <authorList>
            <person name="van de Vossenberg B.T.L.H."/>
            <person name="Warris S."/>
            <person name="Nguyen H.D.T."/>
            <person name="van Gent-Pelzer M.P.E."/>
            <person name="Joly D.L."/>
            <person name="van de Geest H.C."/>
            <person name="Bonants P.J.M."/>
            <person name="Smith D.S."/>
            <person name="Levesque C.A."/>
            <person name="van der Lee T.A.J."/>
        </authorList>
    </citation>
    <scope>NUCLEOTIDE SEQUENCE [LARGE SCALE GENOMIC DNA]</scope>
    <source>
        <strain evidence="2 3">JEL517</strain>
    </source>
</reference>
<evidence type="ECO:0000313" key="2">
    <source>
        <dbReference type="EMBL" id="TPX36506.1"/>
    </source>
</evidence>
<dbReference type="OrthoDB" id="5544375at2759"/>
<accession>A0A507CEQ1</accession>
<sequence>MGGKQTKTEPLVFHNEPAVPIQFSSNFLRQLQGLPPDNSVFPSSGTSPSEEDLDSIINKRVQYENDLQRQRRAAYEQRSADQVAREADDLIRRARGVSLPTPKPEYIEKEQSVIDCYKKNPGRPLDCWREVEEFKLVAKKAEKDFVLGL</sequence>
<feature type="region of interest" description="Disordered" evidence="1">
    <location>
        <begin position="34"/>
        <end position="54"/>
    </location>
</feature>
<comment type="caution">
    <text evidence="2">The sequence shown here is derived from an EMBL/GenBank/DDBJ whole genome shotgun (WGS) entry which is preliminary data.</text>
</comment>
<name>A0A507CEQ1_9FUNG</name>
<dbReference type="RefSeq" id="XP_031026720.1">
    <property type="nucleotide sequence ID" value="XM_031167278.1"/>
</dbReference>
<protein>
    <submittedName>
        <fullName evidence="2">Uncharacterized protein</fullName>
    </submittedName>
</protein>
<dbReference type="AlphaFoldDB" id="A0A507CEQ1"/>
<evidence type="ECO:0000256" key="1">
    <source>
        <dbReference type="SAM" id="MobiDB-lite"/>
    </source>
</evidence>
<organism evidence="2 3">
    <name type="scientific">Synchytrium microbalum</name>
    <dbReference type="NCBI Taxonomy" id="1806994"/>
    <lineage>
        <taxon>Eukaryota</taxon>
        <taxon>Fungi</taxon>
        <taxon>Fungi incertae sedis</taxon>
        <taxon>Chytridiomycota</taxon>
        <taxon>Chytridiomycota incertae sedis</taxon>
        <taxon>Chytridiomycetes</taxon>
        <taxon>Synchytriales</taxon>
        <taxon>Synchytriaceae</taxon>
        <taxon>Synchytrium</taxon>
    </lineage>
</organism>
<dbReference type="InterPro" id="IPR012471">
    <property type="entry name" value="DUF1690"/>
</dbReference>
<gene>
    <name evidence="2" type="ORF">SmJEL517_g01350</name>
</gene>
<dbReference type="GeneID" id="42002575"/>
<dbReference type="Proteomes" id="UP000319731">
    <property type="component" value="Unassembled WGS sequence"/>
</dbReference>